<proteinExistence type="predicted"/>
<name>A0ABQ2ULM5_9PSEU</name>
<evidence type="ECO:0000313" key="4">
    <source>
        <dbReference type="Proteomes" id="UP000649573"/>
    </source>
</evidence>
<reference evidence="4" key="1">
    <citation type="journal article" date="2019" name="Int. J. Syst. Evol. Microbiol.">
        <title>The Global Catalogue of Microorganisms (GCM) 10K type strain sequencing project: providing services to taxonomists for standard genome sequencing and annotation.</title>
        <authorList>
            <consortium name="The Broad Institute Genomics Platform"/>
            <consortium name="The Broad Institute Genome Sequencing Center for Infectious Disease"/>
            <person name="Wu L."/>
            <person name="Ma J."/>
        </authorList>
    </citation>
    <scope>NUCLEOTIDE SEQUENCE [LARGE SCALE GENOMIC DNA]</scope>
    <source>
        <strain evidence="4">JCM 3296</strain>
    </source>
</reference>
<accession>A0ABQ2ULM5</accession>
<dbReference type="EMBL" id="BMRE01000015">
    <property type="protein sequence ID" value="GGU43031.1"/>
    <property type="molecule type" value="Genomic_DNA"/>
</dbReference>
<evidence type="ECO:0000313" key="3">
    <source>
        <dbReference type="EMBL" id="GGU43031.1"/>
    </source>
</evidence>
<organism evidence="3 4">
    <name type="scientific">Lentzea flava</name>
    <dbReference type="NCBI Taxonomy" id="103732"/>
    <lineage>
        <taxon>Bacteria</taxon>
        <taxon>Bacillati</taxon>
        <taxon>Actinomycetota</taxon>
        <taxon>Actinomycetes</taxon>
        <taxon>Pseudonocardiales</taxon>
        <taxon>Pseudonocardiaceae</taxon>
        <taxon>Lentzea</taxon>
    </lineage>
</organism>
<feature type="region of interest" description="Disordered" evidence="1">
    <location>
        <begin position="183"/>
        <end position="206"/>
    </location>
</feature>
<gene>
    <name evidence="3" type="ORF">GCM10010178_39630</name>
</gene>
<sequence length="206" mass="22893">MQAKHRANLTFVLDDLAGRESSMLTELSAAKFHGAWVRIHDSGDFFSDPYLLAWLRICHARPGVNFYAYTKEVDRFRRLVEPNPPANFLWVSSYGGTQDAALNPGVDRVADVFPDAQAIASTGWASQEASDLLAVLGPRLAGVPANRIPAHLKRLAGRRFSEWQAEVDAERTARRHLRLAVDNTLPATEPRTPDHVQTPIEQQEAA</sequence>
<dbReference type="InterPro" id="IPR020290">
    <property type="entry name" value="Gp88"/>
</dbReference>
<keyword evidence="4" id="KW-1185">Reference proteome</keyword>
<dbReference type="Pfam" id="PF17338">
    <property type="entry name" value="GP88"/>
    <property type="match status" value="1"/>
</dbReference>
<feature type="domain" description="Gene product 88" evidence="2">
    <location>
        <begin position="2"/>
        <end position="157"/>
    </location>
</feature>
<evidence type="ECO:0000259" key="2">
    <source>
        <dbReference type="Pfam" id="PF17338"/>
    </source>
</evidence>
<evidence type="ECO:0000256" key="1">
    <source>
        <dbReference type="SAM" id="MobiDB-lite"/>
    </source>
</evidence>
<dbReference type="Proteomes" id="UP000649573">
    <property type="component" value="Unassembled WGS sequence"/>
</dbReference>
<protein>
    <recommendedName>
        <fullName evidence="2">Gene product 88 domain-containing protein</fullName>
    </recommendedName>
</protein>
<comment type="caution">
    <text evidence="3">The sequence shown here is derived from an EMBL/GenBank/DDBJ whole genome shotgun (WGS) entry which is preliminary data.</text>
</comment>